<dbReference type="STRING" id="1797471.A3A71_01500"/>
<dbReference type="EMBL" id="MEZX01000002">
    <property type="protein sequence ID" value="OGD64713.1"/>
    <property type="molecule type" value="Genomic_DNA"/>
</dbReference>
<evidence type="ECO:0000313" key="2">
    <source>
        <dbReference type="Proteomes" id="UP000177481"/>
    </source>
</evidence>
<name>A0A1F5EBG9_9BACT</name>
<proteinExistence type="predicted"/>
<sequence length="395" mass="39941">MYYLAKSVQVFTSQRVKLERGLIFLAIVAIVLSGFSVPKAFAARPDSLKDVITDSRPSTAANHTITLDQATGGDFSAGDTLVLTFASGFDTSGFASTDALDYDITVNAVEETIVDSSDACAGDTIEITTVAADVFTFTACGTYAGEAAGVVIVIEIGTHATSGGTGNTQIVNSTAATYNLAVDSTDEDSQDTIIVVTAAIAVSAALDEVLTLAVAAVTSGSCTTTGGTKITSTSTTIPYAVISTEAFYDICQQLTVVTNAGTGYTVTVYTVAGLDSGANAFAVGTCDGACNLTTPNAWATATNNGYAVCMDDTTGDAAATANAGWDTAAEQCGGGTQKFELVADIGASEAPSTIMSSIVGVSSDVAYAGWRLSADATQAAGAYTGTADYITTGTF</sequence>
<evidence type="ECO:0000313" key="1">
    <source>
        <dbReference type="EMBL" id="OGD64713.1"/>
    </source>
</evidence>
<comment type="caution">
    <text evidence="1">The sequence shown here is derived from an EMBL/GenBank/DDBJ whole genome shotgun (WGS) entry which is preliminary data.</text>
</comment>
<dbReference type="Proteomes" id="UP000177481">
    <property type="component" value="Unassembled WGS sequence"/>
</dbReference>
<dbReference type="AlphaFoldDB" id="A0A1F5EBG9"/>
<gene>
    <name evidence="1" type="ORF">A3A71_01500</name>
</gene>
<reference evidence="1 2" key="1">
    <citation type="journal article" date="2016" name="Nat. Commun.">
        <title>Thousands of microbial genomes shed light on interconnected biogeochemical processes in an aquifer system.</title>
        <authorList>
            <person name="Anantharaman K."/>
            <person name="Brown C.T."/>
            <person name="Hug L.A."/>
            <person name="Sharon I."/>
            <person name="Castelle C.J."/>
            <person name="Probst A.J."/>
            <person name="Thomas B.C."/>
            <person name="Singh A."/>
            <person name="Wilkins M.J."/>
            <person name="Karaoz U."/>
            <person name="Brodie E.L."/>
            <person name="Williams K.H."/>
            <person name="Hubbard S.S."/>
            <person name="Banfield J.F."/>
        </authorList>
    </citation>
    <scope>NUCLEOTIDE SEQUENCE [LARGE SCALE GENOMIC DNA]</scope>
</reference>
<protein>
    <submittedName>
        <fullName evidence="1">Uncharacterized protein</fullName>
    </submittedName>
</protein>
<organism evidence="1 2">
    <name type="scientific">Candidatus Berkelbacteria bacterium RIFCSPLOWO2_01_FULL_50_28</name>
    <dbReference type="NCBI Taxonomy" id="1797471"/>
    <lineage>
        <taxon>Bacteria</taxon>
        <taxon>Candidatus Berkelbacteria</taxon>
    </lineage>
</organism>
<accession>A0A1F5EBG9</accession>